<dbReference type="EC" id="3.1.26.4" evidence="4 10"/>
<evidence type="ECO:0000256" key="10">
    <source>
        <dbReference type="HAMAP-Rule" id="MF_00042"/>
    </source>
</evidence>
<feature type="binding site" evidence="10">
    <location>
        <position position="54"/>
    </location>
    <ligand>
        <name>Mg(2+)</name>
        <dbReference type="ChEBI" id="CHEBI:18420"/>
        <label>1</label>
    </ligand>
</feature>
<dbReference type="InterPro" id="IPR012337">
    <property type="entry name" value="RNaseH-like_sf"/>
</dbReference>
<comment type="subunit">
    <text evidence="3 10">Monomer.</text>
</comment>
<keyword evidence="9 10" id="KW-0460">Magnesium</keyword>
<organism evidence="12 13">
    <name type="scientific">Geothrix rubra</name>
    <dbReference type="NCBI Taxonomy" id="2927977"/>
    <lineage>
        <taxon>Bacteria</taxon>
        <taxon>Pseudomonadati</taxon>
        <taxon>Acidobacteriota</taxon>
        <taxon>Holophagae</taxon>
        <taxon>Holophagales</taxon>
        <taxon>Holophagaceae</taxon>
        <taxon>Geothrix</taxon>
    </lineage>
</organism>
<dbReference type="Gene3D" id="3.30.420.10">
    <property type="entry name" value="Ribonuclease H-like superfamily/Ribonuclease H"/>
    <property type="match status" value="1"/>
</dbReference>
<protein>
    <recommendedName>
        <fullName evidence="4 10">Ribonuclease H</fullName>
        <shortName evidence="10">RNase H</shortName>
        <ecNumber evidence="4 10">3.1.26.4</ecNumber>
    </recommendedName>
</protein>
<dbReference type="HAMAP" id="MF_00042">
    <property type="entry name" value="RNase_H"/>
    <property type="match status" value="1"/>
</dbReference>
<dbReference type="PROSITE" id="PS50879">
    <property type="entry name" value="RNASE_H_1"/>
    <property type="match status" value="1"/>
</dbReference>
<comment type="function">
    <text evidence="10">Endonuclease that specifically degrades the RNA of RNA-DNA hybrids.</text>
</comment>
<dbReference type="Pfam" id="PF00075">
    <property type="entry name" value="RNase_H"/>
    <property type="match status" value="1"/>
</dbReference>
<dbReference type="CDD" id="cd09278">
    <property type="entry name" value="RNase_HI_prokaryote_like"/>
    <property type="match status" value="1"/>
</dbReference>
<dbReference type="InterPro" id="IPR022892">
    <property type="entry name" value="RNaseHI"/>
</dbReference>
<reference evidence="12 13" key="1">
    <citation type="journal article" date="2023" name="Antonie Van Leeuwenhoek">
        <title>Mesoterricola silvestris gen. nov., sp. nov., Mesoterricola sediminis sp. nov., Geothrix oryzae sp. nov., Geothrix edaphica sp. nov., Geothrix rubra sp. nov., and Geothrix limicola sp. nov., six novel members of Acidobacteriota isolated from soils.</title>
        <authorList>
            <person name="Itoh H."/>
            <person name="Sugisawa Y."/>
            <person name="Mise K."/>
            <person name="Xu Z."/>
            <person name="Kuniyasu M."/>
            <person name="Ushijima N."/>
            <person name="Kawano K."/>
            <person name="Kobayashi E."/>
            <person name="Shiratori Y."/>
            <person name="Masuda Y."/>
            <person name="Senoo K."/>
        </authorList>
    </citation>
    <scope>NUCLEOTIDE SEQUENCE [LARGE SCALE GENOMIC DNA]</scope>
    <source>
        <strain evidence="12 13">Red803</strain>
    </source>
</reference>
<keyword evidence="10" id="KW-0963">Cytoplasm</keyword>
<comment type="cofactor">
    <cofactor evidence="10">
        <name>Mg(2+)</name>
        <dbReference type="ChEBI" id="CHEBI:18420"/>
    </cofactor>
    <text evidence="10">Binds 1 Mg(2+) ion per subunit. May bind a second metal ion at a regulatory site, or after substrate binding.</text>
</comment>
<sequence length="150" mass="16745">MSLRPRVELYCDGACLGNPGPGGWGYLLRVRASAGDREKEAAGAEPETTNNRMELSAAIRGLEALTQPCLVELFSDSQYVVKGIQAWLKDWKRRDWKKADGKPVLNADLWQALDAQLARHQVEARWVRGHAGHPENERVDRLANEAARSI</sequence>
<evidence type="ECO:0000256" key="5">
    <source>
        <dbReference type="ARBA" id="ARBA00022722"/>
    </source>
</evidence>
<evidence type="ECO:0000256" key="9">
    <source>
        <dbReference type="ARBA" id="ARBA00022842"/>
    </source>
</evidence>
<gene>
    <name evidence="10 12" type="primary">rnhA</name>
    <name evidence="12" type="ORF">GETHPA_30140</name>
</gene>
<dbReference type="InterPro" id="IPR050092">
    <property type="entry name" value="RNase_H"/>
</dbReference>
<evidence type="ECO:0000256" key="2">
    <source>
        <dbReference type="ARBA" id="ARBA00005300"/>
    </source>
</evidence>
<evidence type="ECO:0000256" key="7">
    <source>
        <dbReference type="ARBA" id="ARBA00022759"/>
    </source>
</evidence>
<evidence type="ECO:0000256" key="1">
    <source>
        <dbReference type="ARBA" id="ARBA00000077"/>
    </source>
</evidence>
<feature type="binding site" evidence="10">
    <location>
        <position position="12"/>
    </location>
    <ligand>
        <name>Mg(2+)</name>
        <dbReference type="ChEBI" id="CHEBI:18420"/>
        <label>1</label>
    </ligand>
</feature>
<proteinExistence type="inferred from homology"/>
<evidence type="ECO:0000256" key="6">
    <source>
        <dbReference type="ARBA" id="ARBA00022723"/>
    </source>
</evidence>
<keyword evidence="13" id="KW-1185">Reference proteome</keyword>
<accession>A0ABQ5QBG8</accession>
<evidence type="ECO:0000256" key="3">
    <source>
        <dbReference type="ARBA" id="ARBA00011245"/>
    </source>
</evidence>
<keyword evidence="7 10" id="KW-0255">Endonuclease</keyword>
<evidence type="ECO:0000256" key="4">
    <source>
        <dbReference type="ARBA" id="ARBA00012180"/>
    </source>
</evidence>
<keyword evidence="5 10" id="KW-0540">Nuclease</keyword>
<comment type="similarity">
    <text evidence="2 10">Belongs to the RNase H family.</text>
</comment>
<evidence type="ECO:0000256" key="8">
    <source>
        <dbReference type="ARBA" id="ARBA00022801"/>
    </source>
</evidence>
<name>A0ABQ5QBG8_9BACT</name>
<dbReference type="PANTHER" id="PTHR10642:SF26">
    <property type="entry name" value="RIBONUCLEASE H1"/>
    <property type="match status" value="1"/>
</dbReference>
<dbReference type="EMBL" id="BSDD01000007">
    <property type="protein sequence ID" value="GLH71480.1"/>
    <property type="molecule type" value="Genomic_DNA"/>
</dbReference>
<comment type="subcellular location">
    <subcellularLocation>
        <location evidence="10">Cytoplasm</location>
    </subcellularLocation>
</comment>
<dbReference type="NCBIfam" id="NF001236">
    <property type="entry name" value="PRK00203.1"/>
    <property type="match status" value="1"/>
</dbReference>
<evidence type="ECO:0000313" key="13">
    <source>
        <dbReference type="Proteomes" id="UP001165089"/>
    </source>
</evidence>
<keyword evidence="6 10" id="KW-0479">Metal-binding</keyword>
<feature type="binding site" evidence="10">
    <location>
        <position position="140"/>
    </location>
    <ligand>
        <name>Mg(2+)</name>
        <dbReference type="ChEBI" id="CHEBI:18420"/>
        <label>2</label>
    </ligand>
</feature>
<evidence type="ECO:0000313" key="12">
    <source>
        <dbReference type="EMBL" id="GLH71480.1"/>
    </source>
</evidence>
<comment type="caution">
    <text evidence="12">The sequence shown here is derived from an EMBL/GenBank/DDBJ whole genome shotgun (WGS) entry which is preliminary data.</text>
</comment>
<dbReference type="Proteomes" id="UP001165089">
    <property type="component" value="Unassembled WGS sequence"/>
</dbReference>
<evidence type="ECO:0000259" key="11">
    <source>
        <dbReference type="PROSITE" id="PS50879"/>
    </source>
</evidence>
<keyword evidence="8 10" id="KW-0378">Hydrolase</keyword>
<feature type="binding site" evidence="10">
    <location>
        <position position="76"/>
    </location>
    <ligand>
        <name>Mg(2+)</name>
        <dbReference type="ChEBI" id="CHEBI:18420"/>
        <label>1</label>
    </ligand>
</feature>
<feature type="domain" description="RNase H type-1" evidence="11">
    <location>
        <begin position="3"/>
        <end position="148"/>
    </location>
</feature>
<comment type="catalytic activity">
    <reaction evidence="1 10">
        <text>Endonucleolytic cleavage to 5'-phosphomonoester.</text>
        <dbReference type="EC" id="3.1.26.4"/>
    </reaction>
</comment>
<dbReference type="SUPFAM" id="SSF53098">
    <property type="entry name" value="Ribonuclease H-like"/>
    <property type="match status" value="1"/>
</dbReference>
<dbReference type="RefSeq" id="WP_285727840.1">
    <property type="nucleotide sequence ID" value="NZ_BSDD01000007.1"/>
</dbReference>
<dbReference type="InterPro" id="IPR002156">
    <property type="entry name" value="RNaseH_domain"/>
</dbReference>
<dbReference type="InterPro" id="IPR036397">
    <property type="entry name" value="RNaseH_sf"/>
</dbReference>
<dbReference type="PANTHER" id="PTHR10642">
    <property type="entry name" value="RIBONUCLEASE H1"/>
    <property type="match status" value="1"/>
</dbReference>
<feature type="binding site" evidence="10">
    <location>
        <position position="12"/>
    </location>
    <ligand>
        <name>Mg(2+)</name>
        <dbReference type="ChEBI" id="CHEBI:18420"/>
        <label>2</label>
    </ligand>
</feature>